<feature type="region of interest" description="Disordered" evidence="1">
    <location>
        <begin position="298"/>
        <end position="457"/>
    </location>
</feature>
<name>A0A1Y6LS09_ZYMTR</name>
<reference evidence="2 3" key="1">
    <citation type="submission" date="2016-10" db="EMBL/GenBank/DDBJ databases">
        <authorList>
            <person name="Varghese N."/>
        </authorList>
    </citation>
    <scope>NUCLEOTIDE SEQUENCE [LARGE SCALE GENOMIC DNA]</scope>
</reference>
<evidence type="ECO:0000313" key="2">
    <source>
        <dbReference type="EMBL" id="SMY26419.1"/>
    </source>
</evidence>
<protein>
    <submittedName>
        <fullName evidence="2">Uncharacterized protein</fullName>
    </submittedName>
</protein>
<accession>A0A1Y6LS09</accession>
<gene>
    <name evidence="2" type="ORF">ZT1A5_G7862</name>
</gene>
<dbReference type="AlphaFoldDB" id="A0A1Y6LS09"/>
<feature type="compositionally biased region" description="Polar residues" evidence="1">
    <location>
        <begin position="148"/>
        <end position="157"/>
    </location>
</feature>
<dbReference type="EMBL" id="LT882682">
    <property type="protein sequence ID" value="SMY26419.1"/>
    <property type="molecule type" value="Genomic_DNA"/>
</dbReference>
<feature type="compositionally biased region" description="Polar residues" evidence="1">
    <location>
        <begin position="336"/>
        <end position="357"/>
    </location>
</feature>
<dbReference type="Proteomes" id="UP000215453">
    <property type="component" value="Chromosome 7"/>
</dbReference>
<organism evidence="2 3">
    <name type="scientific">Zymoseptoria tritici ST99CH_1A5</name>
    <dbReference type="NCBI Taxonomy" id="1276529"/>
    <lineage>
        <taxon>Eukaryota</taxon>
        <taxon>Fungi</taxon>
        <taxon>Dikarya</taxon>
        <taxon>Ascomycota</taxon>
        <taxon>Pezizomycotina</taxon>
        <taxon>Dothideomycetes</taxon>
        <taxon>Dothideomycetidae</taxon>
        <taxon>Mycosphaerellales</taxon>
        <taxon>Mycosphaerellaceae</taxon>
        <taxon>Zymoseptoria</taxon>
    </lineage>
</organism>
<proteinExistence type="predicted"/>
<feature type="region of interest" description="Disordered" evidence="1">
    <location>
        <begin position="139"/>
        <end position="158"/>
    </location>
</feature>
<evidence type="ECO:0000313" key="3">
    <source>
        <dbReference type="Proteomes" id="UP000215453"/>
    </source>
</evidence>
<evidence type="ECO:0000256" key="1">
    <source>
        <dbReference type="SAM" id="MobiDB-lite"/>
    </source>
</evidence>
<sequence>MAAQQTLLDASFKEQVAPVRALMEKLKQAYSHGANPVVFAPSLLHGSQREVFLRIVRRLEAYVRGSIGSLGGRGHDPAILIIKNNMKTTVEAAITELLAGKCVSSLSTPGFDAATSDDEVVNGSAQKRTMRRTTYLPESRAPKRTHNEMSASTPQTHNRADRPIIKRGAWTIEERACLHLACTEYNLRDDELVAILHAANPQFKQQGRNYNFMHFRDEWKHRFKDGRPKMWKMIDKKSYDPEEYTEFEVQRAKIVAAASVLGVVLRASTAKNAQKLYSPVESAPGLASTNLAVPAIGTANSSPSLTGEEAPASSDGKMLRFRPDTQQSAPKIPPNVLSSINSSTQPTGRSFATTTPLSRPEPIFKTSGAAKRKANTPATDHPSTLPQAMDVSNNTTTGLLTSQASSSATQKSRPSATPTPVTSSTQTTFASANQTRPVVPPLVPPSQSNPTPQPPHLYLQTLPLRTLNMLHFMSLDLFPEMPPGLRVASHTSDRFRDDSPIYNHGGQVLRIFFPSTQLEEDVMVCDTTVCTQCNPAADAEGMGRNLPFVHFERDCRMEGWEMEMFQPRLEQRVYEFEPLHRGGLAEVGFVGEGNVWVKVRASCCEVGGCAGCQGVPVVRGQVCEEGG</sequence>
<feature type="compositionally biased region" description="Low complexity" evidence="1">
    <location>
        <begin position="395"/>
        <end position="428"/>
    </location>
</feature>
<feature type="compositionally biased region" description="Polar residues" evidence="1">
    <location>
        <begin position="376"/>
        <end position="394"/>
    </location>
</feature>